<evidence type="ECO:0000256" key="7">
    <source>
        <dbReference type="ARBA" id="ARBA00023136"/>
    </source>
</evidence>
<comment type="subcellular location">
    <subcellularLocation>
        <location evidence="1">Cell membrane</location>
        <topology evidence="1">Multi-pass membrane protein</topology>
    </subcellularLocation>
</comment>
<dbReference type="GO" id="GO:0140359">
    <property type="term" value="F:ABC-type transporter activity"/>
    <property type="evidence" value="ECO:0007669"/>
    <property type="project" value="InterPro"/>
</dbReference>
<protein>
    <submittedName>
        <fullName evidence="8">ABC transporter permease</fullName>
    </submittedName>
</protein>
<dbReference type="InterPro" id="IPR047817">
    <property type="entry name" value="ABC2_TM_bact-type"/>
</dbReference>
<dbReference type="PROSITE" id="PS51012">
    <property type="entry name" value="ABC_TM2"/>
    <property type="match status" value="1"/>
</dbReference>
<evidence type="ECO:0000313" key="8">
    <source>
        <dbReference type="EMBL" id="UZC87763.2"/>
    </source>
</evidence>
<evidence type="ECO:0000256" key="6">
    <source>
        <dbReference type="ARBA" id="ARBA00022989"/>
    </source>
</evidence>
<dbReference type="PANTHER" id="PTHR30294:SF29">
    <property type="entry name" value="MULTIDRUG ABC TRANSPORTER PERMEASE YBHS-RELATED"/>
    <property type="match status" value="1"/>
</dbReference>
<dbReference type="Proteomes" id="UP001163285">
    <property type="component" value="Chromosome"/>
</dbReference>
<accession>A0A3G9I8F0</accession>
<dbReference type="InterPro" id="IPR051449">
    <property type="entry name" value="ABC-2_transporter_component"/>
</dbReference>
<evidence type="ECO:0000256" key="4">
    <source>
        <dbReference type="ARBA" id="ARBA00022475"/>
    </source>
</evidence>
<keyword evidence="3" id="KW-0813">Transport</keyword>
<keyword evidence="6" id="KW-1133">Transmembrane helix</keyword>
<reference evidence="8" key="1">
    <citation type="submission" date="2023-04" db="EMBL/GenBank/DDBJ databases">
        <title>Whole Genome Sequence of Multi-drug resistant Aeromonas caviae as a gut pathogen in newborn.</title>
        <authorList>
            <person name="Jadhav S.V."/>
            <person name="Saroj S.D."/>
            <person name="Saha U.B."/>
            <person name="Sen S."/>
            <person name="Kher A."/>
        </authorList>
    </citation>
    <scope>NUCLEOTIDE SEQUENCE</scope>
    <source>
        <strain evidence="8">SVJ23</strain>
    </source>
</reference>
<evidence type="ECO:0000256" key="2">
    <source>
        <dbReference type="ARBA" id="ARBA00007783"/>
    </source>
</evidence>
<keyword evidence="5" id="KW-0812">Transmembrane</keyword>
<evidence type="ECO:0000256" key="5">
    <source>
        <dbReference type="ARBA" id="ARBA00022692"/>
    </source>
</evidence>
<dbReference type="EMBL" id="CP110176">
    <property type="protein sequence ID" value="UZC87763.2"/>
    <property type="molecule type" value="Genomic_DNA"/>
</dbReference>
<dbReference type="AlphaFoldDB" id="A0A3G9I8F0"/>
<dbReference type="InterPro" id="IPR013525">
    <property type="entry name" value="ABC2_TM"/>
</dbReference>
<proteinExistence type="inferred from homology"/>
<dbReference type="Pfam" id="PF12698">
    <property type="entry name" value="ABC2_membrane_3"/>
    <property type="match status" value="1"/>
</dbReference>
<evidence type="ECO:0000256" key="3">
    <source>
        <dbReference type="ARBA" id="ARBA00022448"/>
    </source>
</evidence>
<gene>
    <name evidence="8" type="ORF">OJY61_07595</name>
</gene>
<dbReference type="PANTHER" id="PTHR30294">
    <property type="entry name" value="MEMBRANE COMPONENT OF ABC TRANSPORTER YHHJ-RELATED"/>
    <property type="match status" value="1"/>
</dbReference>
<name>A0A3G9I8F0_AERCA</name>
<keyword evidence="4" id="KW-1003">Cell membrane</keyword>
<evidence type="ECO:0000313" key="9">
    <source>
        <dbReference type="Proteomes" id="UP001163285"/>
    </source>
</evidence>
<dbReference type="RefSeq" id="WP_102948951.1">
    <property type="nucleotide sequence ID" value="NZ_AP019195.1"/>
</dbReference>
<comment type="similarity">
    <text evidence="2">Belongs to the ABC-2 integral membrane protein family.</text>
</comment>
<sequence>MSINRRRLLALCRKETLQIVRDPSSILIAFIMPVVLLVVMGYAINLDVDHLRLGIWRADSGAPAVRLEQALRGSTALEIHSGPSKESLLASLARGEIRGLLVIDDGFSRAMAGQGNGTPQALLLTDGSEPNTANFVTNYVQGIWQGWLAGEGVAMPVSIESRAWFNPALVSRNFLVPGSIAVVMTIIGALLTSLVVAREWERGTMEALLATPVTKGELLLSKLLPYYGLGIIAMLLCLLFSVAVMGVPWRGSLLLLFLVTSVFLGSALGLGLFLSTVMRSQFNAAQAALIAAFLPAVMLSGFVFEIASMPPLLRAITHLIPARYFASSLQTLYQAGSVFSILLVNGFCLLLLAGFWLALTARKTRRTLE</sequence>
<keyword evidence="7" id="KW-0472">Membrane</keyword>
<organism evidence="8 9">
    <name type="scientific">Aeromonas caviae</name>
    <name type="common">Aeromonas punctata</name>
    <dbReference type="NCBI Taxonomy" id="648"/>
    <lineage>
        <taxon>Bacteria</taxon>
        <taxon>Pseudomonadati</taxon>
        <taxon>Pseudomonadota</taxon>
        <taxon>Gammaproteobacteria</taxon>
        <taxon>Aeromonadales</taxon>
        <taxon>Aeromonadaceae</taxon>
        <taxon>Aeromonas</taxon>
    </lineage>
</organism>
<dbReference type="GO" id="GO:0005886">
    <property type="term" value="C:plasma membrane"/>
    <property type="evidence" value="ECO:0007669"/>
    <property type="project" value="UniProtKB-SubCell"/>
</dbReference>
<evidence type="ECO:0000256" key="1">
    <source>
        <dbReference type="ARBA" id="ARBA00004651"/>
    </source>
</evidence>